<evidence type="ECO:0000313" key="10">
    <source>
        <dbReference type="Proteomes" id="UP000006310"/>
    </source>
</evidence>
<evidence type="ECO:0000256" key="8">
    <source>
        <dbReference type="SAM" id="MobiDB-lite"/>
    </source>
</evidence>
<dbReference type="GO" id="GO:0000122">
    <property type="term" value="P:negative regulation of transcription by RNA polymerase II"/>
    <property type="evidence" value="ECO:0007669"/>
    <property type="project" value="EnsemblFungi"/>
</dbReference>
<evidence type="ECO:0000313" key="9">
    <source>
        <dbReference type="EMBL" id="CCK69810.1"/>
    </source>
</evidence>
<accession>J7R4N8</accession>
<dbReference type="Pfam" id="PF07544">
    <property type="entry name" value="Med9"/>
    <property type="match status" value="1"/>
</dbReference>
<comment type="subcellular location">
    <subcellularLocation>
        <location evidence="1 7">Nucleus</location>
    </subcellularLocation>
</comment>
<keyword evidence="5 7" id="KW-0804">Transcription</keyword>
<dbReference type="InterPro" id="IPR011425">
    <property type="entry name" value="Med9"/>
</dbReference>
<organism evidence="9 10">
    <name type="scientific">Huiozyma naganishii (strain ATCC MYA-139 / BCRC 22969 / CBS 8797 / KCTC 17520 / NBRC 10181 / NCYC 3082 / Yp74L-3)</name>
    <name type="common">Yeast</name>
    <name type="synonym">Kazachstania naganishii</name>
    <dbReference type="NCBI Taxonomy" id="1071383"/>
    <lineage>
        <taxon>Eukaryota</taxon>
        <taxon>Fungi</taxon>
        <taxon>Dikarya</taxon>
        <taxon>Ascomycota</taxon>
        <taxon>Saccharomycotina</taxon>
        <taxon>Saccharomycetes</taxon>
        <taxon>Saccharomycetales</taxon>
        <taxon>Saccharomycetaceae</taxon>
        <taxon>Huiozyma</taxon>
    </lineage>
</organism>
<sequence length="149" mass="16946">MDLRNEGLREIHDILRPPANKTPLAPPASSSTTSSNTPLKASSEFIPHIFYALNQITRDPNNVSNHLESSTGFIRHRLRTCKELIAENSECMELLSRTPEEWEQELAFKEQELRIKGALLETLRERIKSASVEKDVKPKSEEPKEPKDA</sequence>
<dbReference type="AlphaFoldDB" id="J7R4N8"/>
<dbReference type="EMBL" id="HE978317">
    <property type="protein sequence ID" value="CCK69810.1"/>
    <property type="molecule type" value="Genomic_DNA"/>
</dbReference>
<dbReference type="Proteomes" id="UP000006310">
    <property type="component" value="Chromosome 4"/>
</dbReference>
<dbReference type="GeneID" id="34525499"/>
<protein>
    <recommendedName>
        <fullName evidence="7">Mediator of RNA polymerase II transcription subunit 9</fullName>
    </recommendedName>
    <alternativeName>
        <fullName evidence="7">Mediator complex subunit 9</fullName>
    </alternativeName>
</protein>
<keyword evidence="3 7" id="KW-0805">Transcription regulation</keyword>
<reference evidence="9 10" key="1">
    <citation type="journal article" date="2011" name="Proc. Natl. Acad. Sci. U.S.A.">
        <title>Evolutionary erosion of yeast sex chromosomes by mating-type switching accidents.</title>
        <authorList>
            <person name="Gordon J.L."/>
            <person name="Armisen D."/>
            <person name="Proux-Wera E."/>
            <person name="Oheigeartaigh S.S."/>
            <person name="Byrne K.P."/>
            <person name="Wolfe K.H."/>
        </authorList>
    </citation>
    <scope>NUCLEOTIDE SEQUENCE [LARGE SCALE GENOMIC DNA]</scope>
    <source>
        <strain evidence="10">ATCC MYA-139 / BCRC 22969 / CBS 8797 / CCRC 22969 / KCTC 17520 / NBRC 10181 / NCYC 3082</strain>
    </source>
</reference>
<keyword evidence="6 7" id="KW-0539">Nucleus</keyword>
<dbReference type="GO" id="GO:0003713">
    <property type="term" value="F:transcription coactivator activity"/>
    <property type="evidence" value="ECO:0007669"/>
    <property type="project" value="EnsemblFungi"/>
</dbReference>
<evidence type="ECO:0000256" key="5">
    <source>
        <dbReference type="ARBA" id="ARBA00023163"/>
    </source>
</evidence>
<dbReference type="STRING" id="1071383.J7R4N8"/>
<keyword evidence="10" id="KW-1185">Reference proteome</keyword>
<dbReference type="GO" id="GO:0016592">
    <property type="term" value="C:mediator complex"/>
    <property type="evidence" value="ECO:0007669"/>
    <property type="project" value="InterPro"/>
</dbReference>
<feature type="compositionally biased region" description="Low complexity" evidence="8">
    <location>
        <begin position="27"/>
        <end position="39"/>
    </location>
</feature>
<dbReference type="GO" id="GO:0070847">
    <property type="term" value="C:core mediator complex"/>
    <property type="evidence" value="ECO:0007669"/>
    <property type="project" value="EnsemblFungi"/>
</dbReference>
<feature type="region of interest" description="Disordered" evidence="8">
    <location>
        <begin position="1"/>
        <end position="40"/>
    </location>
</feature>
<reference evidence="10" key="2">
    <citation type="submission" date="2012-08" db="EMBL/GenBank/DDBJ databases">
        <title>Genome sequence of Kazachstania naganishii.</title>
        <authorList>
            <person name="Gordon J.L."/>
            <person name="Armisen D."/>
            <person name="Proux-Wera E."/>
            <person name="OhEigeartaigh S.S."/>
            <person name="Byrne K.P."/>
            <person name="Wolfe K.H."/>
        </authorList>
    </citation>
    <scope>NUCLEOTIDE SEQUENCE [LARGE SCALE GENOMIC DNA]</scope>
    <source>
        <strain evidence="10">ATCC MYA-139 / BCRC 22969 / CBS 8797 / CCRC 22969 / KCTC 17520 / NBRC 10181 / NCYC 3082</strain>
    </source>
</reference>
<evidence type="ECO:0000256" key="3">
    <source>
        <dbReference type="ARBA" id="ARBA00023015"/>
    </source>
</evidence>
<dbReference type="OMA" id="PHIFYAL"/>
<feature type="region of interest" description="Disordered" evidence="8">
    <location>
        <begin position="130"/>
        <end position="149"/>
    </location>
</feature>
<dbReference type="RefSeq" id="XP_022464056.1">
    <property type="nucleotide sequence ID" value="XM_022607463.1"/>
</dbReference>
<proteinExistence type="inferred from homology"/>
<keyword evidence="4 7" id="KW-0010">Activator</keyword>
<dbReference type="OrthoDB" id="4069563at2759"/>
<evidence type="ECO:0000256" key="7">
    <source>
        <dbReference type="RuleBase" id="RU364145"/>
    </source>
</evidence>
<evidence type="ECO:0000256" key="1">
    <source>
        <dbReference type="ARBA" id="ARBA00004123"/>
    </source>
</evidence>
<comment type="subunit">
    <text evidence="7">Component of the Mediator complex.</text>
</comment>
<dbReference type="HOGENOM" id="CLU_143643_0_0_1"/>
<dbReference type="GO" id="GO:0032968">
    <property type="term" value="P:positive regulation of transcription elongation by RNA polymerase II"/>
    <property type="evidence" value="ECO:0007669"/>
    <property type="project" value="EnsemblFungi"/>
</dbReference>
<name>J7R4N8_HUIN7</name>
<dbReference type="GO" id="GO:0005829">
    <property type="term" value="C:cytosol"/>
    <property type="evidence" value="ECO:0007669"/>
    <property type="project" value="EnsemblFungi"/>
</dbReference>
<dbReference type="GO" id="GO:0005198">
    <property type="term" value="F:structural molecule activity"/>
    <property type="evidence" value="ECO:0007669"/>
    <property type="project" value="EnsemblFungi"/>
</dbReference>
<dbReference type="GO" id="GO:0051123">
    <property type="term" value="P:RNA polymerase II preinitiation complex assembly"/>
    <property type="evidence" value="ECO:0007669"/>
    <property type="project" value="EnsemblFungi"/>
</dbReference>
<evidence type="ECO:0000256" key="4">
    <source>
        <dbReference type="ARBA" id="ARBA00023159"/>
    </source>
</evidence>
<gene>
    <name evidence="9" type="primary">KNAG0D00580</name>
    <name evidence="7" type="synonym">MED9</name>
    <name evidence="9" type="ordered locus">KNAG_0D00580</name>
</gene>
<dbReference type="GO" id="GO:0060261">
    <property type="term" value="P:positive regulation of transcription initiation by RNA polymerase II"/>
    <property type="evidence" value="ECO:0007669"/>
    <property type="project" value="EnsemblFungi"/>
</dbReference>
<evidence type="ECO:0000256" key="6">
    <source>
        <dbReference type="ARBA" id="ARBA00023242"/>
    </source>
</evidence>
<feature type="compositionally biased region" description="Basic and acidic residues" evidence="8">
    <location>
        <begin position="1"/>
        <end position="15"/>
    </location>
</feature>
<comment type="similarity">
    <text evidence="2 7">Belongs to the Mediator complex subunit 9 family.</text>
</comment>
<dbReference type="eggNOG" id="ENOG502S8AG">
    <property type="taxonomic scope" value="Eukaryota"/>
</dbReference>
<evidence type="ECO:0000256" key="2">
    <source>
        <dbReference type="ARBA" id="ARBA00008089"/>
    </source>
</evidence>
<comment type="function">
    <text evidence="7">Component of the Mediator complex, a coactivator involved in the regulated transcription of nearly all RNA polymerase II-dependent genes. Mediator functions as a bridge to convey information from gene-specific regulatory proteins to the basal RNA polymerase II transcription machinery. Mediator is recruited to promoters by direct interactions with regulatory proteins and serves as a scaffold for the assembly of a functional preinitiation complex with RNA polymerase II and the general transcription factors.</text>
</comment>
<dbReference type="KEGG" id="kng:KNAG_0D00580"/>